<dbReference type="GO" id="GO:0051011">
    <property type="term" value="F:microtubule minus-end binding"/>
    <property type="evidence" value="ECO:0007669"/>
    <property type="project" value="TreeGrafter"/>
</dbReference>
<protein>
    <recommendedName>
        <fullName evidence="5">Spindle pole body component</fullName>
    </recommendedName>
</protein>
<evidence type="ECO:0000259" key="8">
    <source>
        <dbReference type="Pfam" id="PF17681"/>
    </source>
</evidence>
<dbReference type="InterPro" id="IPR040457">
    <property type="entry name" value="GCP_C"/>
</dbReference>
<evidence type="ECO:0000256" key="6">
    <source>
        <dbReference type="SAM" id="MobiDB-lite"/>
    </source>
</evidence>
<comment type="subcellular location">
    <subcellularLocation>
        <location evidence="5">Cytoplasm</location>
        <location evidence="5">Cytoskeleton</location>
        <location evidence="5">Microtubule organizing center</location>
    </subcellularLocation>
</comment>
<dbReference type="InterPro" id="IPR041470">
    <property type="entry name" value="GCP_N"/>
</dbReference>
<dbReference type="GO" id="GO:0007020">
    <property type="term" value="P:microtubule nucleation"/>
    <property type="evidence" value="ECO:0007669"/>
    <property type="project" value="InterPro"/>
</dbReference>
<comment type="caution">
    <text evidence="9">The sequence shown here is derived from an EMBL/GenBank/DDBJ whole genome shotgun (WGS) entry which is preliminary data.</text>
</comment>
<dbReference type="VEuPathDB" id="MicrosporidiaDB:CWI39_0556p0010"/>
<dbReference type="Pfam" id="PF17681">
    <property type="entry name" value="GCP_N_terminal"/>
    <property type="match status" value="1"/>
</dbReference>
<dbReference type="Pfam" id="PF04130">
    <property type="entry name" value="GCP_C_terminal"/>
    <property type="match status" value="1"/>
</dbReference>
<dbReference type="Proteomes" id="UP000291404">
    <property type="component" value="Unassembled WGS sequence"/>
</dbReference>
<evidence type="ECO:0000256" key="4">
    <source>
        <dbReference type="ARBA" id="ARBA00023212"/>
    </source>
</evidence>
<dbReference type="GO" id="GO:0051321">
    <property type="term" value="P:meiotic cell cycle"/>
    <property type="evidence" value="ECO:0007669"/>
    <property type="project" value="TreeGrafter"/>
</dbReference>
<feature type="compositionally biased region" description="Basic and acidic residues" evidence="6">
    <location>
        <begin position="567"/>
        <end position="580"/>
    </location>
</feature>
<evidence type="ECO:0000256" key="3">
    <source>
        <dbReference type="ARBA" id="ARBA00022701"/>
    </source>
</evidence>
<dbReference type="GO" id="GO:0005816">
    <property type="term" value="C:spindle pole body"/>
    <property type="evidence" value="ECO:0007669"/>
    <property type="project" value="UniProtKB-ARBA"/>
</dbReference>
<evidence type="ECO:0000313" key="9">
    <source>
        <dbReference type="EMBL" id="TBU07280.1"/>
    </source>
</evidence>
<dbReference type="GO" id="GO:0031122">
    <property type="term" value="P:cytoplasmic microtubule organization"/>
    <property type="evidence" value="ECO:0007669"/>
    <property type="project" value="TreeGrafter"/>
</dbReference>
<dbReference type="GO" id="GO:0051225">
    <property type="term" value="P:spindle assembly"/>
    <property type="evidence" value="ECO:0007669"/>
    <property type="project" value="TreeGrafter"/>
</dbReference>
<dbReference type="GO" id="GO:0043015">
    <property type="term" value="F:gamma-tubulin binding"/>
    <property type="evidence" value="ECO:0007669"/>
    <property type="project" value="InterPro"/>
</dbReference>
<dbReference type="AlphaFoldDB" id="A0A4Q9LJM6"/>
<dbReference type="EMBL" id="PITI01000297">
    <property type="protein sequence ID" value="TBU07280.1"/>
    <property type="molecule type" value="Genomic_DNA"/>
</dbReference>
<feature type="domain" description="Gamma tubulin complex component C-terminal" evidence="7">
    <location>
        <begin position="713"/>
        <end position="816"/>
    </location>
</feature>
<keyword evidence="4 5" id="KW-0206">Cytoskeleton</keyword>
<accession>A0A4Q9LJM6</accession>
<feature type="domain" description="Gamma tubulin complex component protein N-terminal" evidence="8">
    <location>
        <begin position="334"/>
        <end position="479"/>
    </location>
</feature>
<evidence type="ECO:0000259" key="7">
    <source>
        <dbReference type="Pfam" id="PF04130"/>
    </source>
</evidence>
<keyword evidence="3 5" id="KW-0493">Microtubule</keyword>
<dbReference type="GO" id="GO:0000930">
    <property type="term" value="C:gamma-tubulin complex"/>
    <property type="evidence" value="ECO:0007669"/>
    <property type="project" value="UniProtKB-ARBA"/>
</dbReference>
<keyword evidence="10" id="KW-1185">Reference proteome</keyword>
<keyword evidence="2 5" id="KW-0963">Cytoplasm</keyword>
<dbReference type="Gene3D" id="1.20.120.1900">
    <property type="entry name" value="Gamma-tubulin complex, C-terminal domain"/>
    <property type="match status" value="1"/>
</dbReference>
<dbReference type="InterPro" id="IPR042241">
    <property type="entry name" value="GCP_C_sf"/>
</dbReference>
<dbReference type="GO" id="GO:0000922">
    <property type="term" value="C:spindle pole"/>
    <property type="evidence" value="ECO:0007669"/>
    <property type="project" value="InterPro"/>
</dbReference>
<dbReference type="PANTHER" id="PTHR19302">
    <property type="entry name" value="GAMMA TUBULIN COMPLEX PROTEIN"/>
    <property type="match status" value="1"/>
</dbReference>
<organism evidence="9 10">
    <name type="scientific">Hamiltosporidium magnivora</name>
    <dbReference type="NCBI Taxonomy" id="148818"/>
    <lineage>
        <taxon>Eukaryota</taxon>
        <taxon>Fungi</taxon>
        <taxon>Fungi incertae sedis</taxon>
        <taxon>Microsporidia</taxon>
        <taxon>Dubosqiidae</taxon>
        <taxon>Hamiltosporidium</taxon>
    </lineage>
</organism>
<evidence type="ECO:0000313" key="10">
    <source>
        <dbReference type="Proteomes" id="UP000291404"/>
    </source>
</evidence>
<evidence type="ECO:0000256" key="1">
    <source>
        <dbReference type="ARBA" id="ARBA00010337"/>
    </source>
</evidence>
<evidence type="ECO:0000256" key="2">
    <source>
        <dbReference type="ARBA" id="ARBA00022490"/>
    </source>
</evidence>
<proteinExistence type="inferred from homology"/>
<feature type="region of interest" description="Disordered" evidence="6">
    <location>
        <begin position="116"/>
        <end position="135"/>
    </location>
</feature>
<feature type="compositionally biased region" description="Polar residues" evidence="6">
    <location>
        <begin position="582"/>
        <end position="595"/>
    </location>
</feature>
<comment type="similarity">
    <text evidence="1 5">Belongs to the TUBGCP family.</text>
</comment>
<reference evidence="9 10" key="1">
    <citation type="submission" date="2017-12" db="EMBL/GenBank/DDBJ databases">
        <authorList>
            <person name="Pombert J.-F."/>
            <person name="Haag K.L."/>
            <person name="Ebert D."/>
        </authorList>
    </citation>
    <scope>NUCLEOTIDE SEQUENCE [LARGE SCALE GENOMIC DNA]</scope>
    <source>
        <strain evidence="9">BE-OM-2</strain>
    </source>
</reference>
<gene>
    <name evidence="9" type="ORF">CWI36_0297p0020</name>
</gene>
<dbReference type="InterPro" id="IPR007259">
    <property type="entry name" value="GCP"/>
</dbReference>
<sequence>MKNLLSQLILEYYKTTKKNTNIDQSLLKYLSTLLSLSPRIIPPDTLSILSPITFPIPTNSLSQIEIQTFYFLLKISQFHPKKTPKISTLNIKKIALGINTYRGEERITNINKYEKNTNNNRPITNTNTNNNRPITNTNTYALDAHVIERASYYGKIYKELKYHPRPTTITHQYFYKAIEDILQTYENIVLSYNNDQPILIFHTLMYVAYNRLEALNQICQCYKDNTEDSFSFLRYLNINLLKGTSYLYDSNDTFYNRLISPFNYKNMSEGVSYKYNSNNTLLDINKLLKGVTYSCNTNNTPLNYRTINNTYTNNFPPLNIILQKITLYTSIRTNTLLSSWLYTGTFIDPTSEFFIKVNSLENNTWHKFSINTKKVPYFISPHCINNILYIGRCINLIKEVSKNKNYPTNRENNFNNIVDENIDNRFDKNNFNIHNYSNNYSNIHSNKHTTNTNNINILDSDFEENINKILLQINRRVWSEIFINSKVLSFVYFLKDIFMFKRSDFVQNLFEMLKEWNVDKYGVSYKRSVGFILDTSLGVTFGNECPFIKYMDVCLLEQNRGISRDVGINDKDKGVNDKGNKQQGVSNSTDKQQGINNVYNKQHPVNYNTYKQQGVSNSTDKQHPVNYNNDKQQGVSNSTHKQHPVNYNTDKQQGINNVSNKQHPVNYNTYEQHPVNYNTNKQYPVNNTTYEQHPVINSTFVDSDSLITNSVNTTLLENNNNINNTPLDNTWDYLTLLCVIDFPLNMIINKKTILRFSTIFKFLWKVKKVERILGSLKKRKLDKNSLNRIHFYYCFVQSFMFYCCEEVISIEWSCFLRLECFEENLYENKSKDCRYTNVEGGGVNDRGNLEEGANDRGSCIKGVNYRDSAQQGVSKNTDKQHPFNNNIHQQHPFNDIYYNPSINNSTLMNSRLIESFKDGLLDLTGKIIERGYMTGRMKEKLFLFFSELEALSVKVGRTGQPFDDFGVKKCLREFYIELGSRVENTGLFIYKKYL</sequence>
<feature type="region of interest" description="Disordered" evidence="6">
    <location>
        <begin position="611"/>
        <end position="643"/>
    </location>
</feature>
<dbReference type="GO" id="GO:0005874">
    <property type="term" value="C:microtubule"/>
    <property type="evidence" value="ECO:0007669"/>
    <property type="project" value="UniProtKB-KW"/>
</dbReference>
<feature type="region of interest" description="Disordered" evidence="6">
    <location>
        <begin position="566"/>
        <end position="595"/>
    </location>
</feature>
<evidence type="ECO:0000256" key="5">
    <source>
        <dbReference type="RuleBase" id="RU363050"/>
    </source>
</evidence>
<dbReference type="GO" id="GO:0000278">
    <property type="term" value="P:mitotic cell cycle"/>
    <property type="evidence" value="ECO:0007669"/>
    <property type="project" value="TreeGrafter"/>
</dbReference>
<dbReference type="VEuPathDB" id="MicrosporidiaDB:CWI36_0297p0020"/>
<name>A0A4Q9LJM6_9MICR</name>
<dbReference type="STRING" id="148818.A0A4Q9LJM6"/>